<evidence type="ECO:0000313" key="4">
    <source>
        <dbReference type="Proteomes" id="UP001163046"/>
    </source>
</evidence>
<organism evidence="3 4">
    <name type="scientific">Desmophyllum pertusum</name>
    <dbReference type="NCBI Taxonomy" id="174260"/>
    <lineage>
        <taxon>Eukaryota</taxon>
        <taxon>Metazoa</taxon>
        <taxon>Cnidaria</taxon>
        <taxon>Anthozoa</taxon>
        <taxon>Hexacorallia</taxon>
        <taxon>Scleractinia</taxon>
        <taxon>Caryophylliina</taxon>
        <taxon>Caryophylliidae</taxon>
        <taxon>Desmophyllum</taxon>
    </lineage>
</organism>
<gene>
    <name evidence="3" type="primary">SHC3</name>
    <name evidence="3" type="ORF">OS493_002518</name>
</gene>
<feature type="compositionally biased region" description="Low complexity" evidence="1">
    <location>
        <begin position="430"/>
        <end position="449"/>
    </location>
</feature>
<dbReference type="EMBL" id="MU827302">
    <property type="protein sequence ID" value="KAJ7365799.1"/>
    <property type="molecule type" value="Genomic_DNA"/>
</dbReference>
<dbReference type="GO" id="GO:0035556">
    <property type="term" value="P:intracellular signal transduction"/>
    <property type="evidence" value="ECO:0007669"/>
    <property type="project" value="InterPro"/>
</dbReference>
<dbReference type="InterPro" id="IPR011993">
    <property type="entry name" value="PH-like_dom_sf"/>
</dbReference>
<name>A0A9W9YWE7_9CNID</name>
<protein>
    <submittedName>
        <fullName evidence="3">SHC (Src y 2 domain containing) transforming protein</fullName>
    </submittedName>
</protein>
<dbReference type="PRINTS" id="PR00629">
    <property type="entry name" value="SHCPIDOMAIN"/>
</dbReference>
<dbReference type="GO" id="GO:0005886">
    <property type="term" value="C:plasma membrane"/>
    <property type="evidence" value="ECO:0007669"/>
    <property type="project" value="TreeGrafter"/>
</dbReference>
<proteinExistence type="predicted"/>
<evidence type="ECO:0000259" key="2">
    <source>
        <dbReference type="PROSITE" id="PS01179"/>
    </source>
</evidence>
<evidence type="ECO:0000313" key="3">
    <source>
        <dbReference type="EMBL" id="KAJ7365799.1"/>
    </source>
</evidence>
<feature type="domain" description="PID" evidence="2">
    <location>
        <begin position="38"/>
        <end position="206"/>
    </location>
</feature>
<dbReference type="OrthoDB" id="9938362at2759"/>
<accession>A0A9W9YWE7</accession>
<dbReference type="CDD" id="cd01209">
    <property type="entry name" value="PTB_Shc"/>
    <property type="match status" value="1"/>
</dbReference>
<dbReference type="Gene3D" id="2.30.29.30">
    <property type="entry name" value="Pleckstrin-homology domain (PH domain)/Phosphotyrosine-binding domain (PTB)"/>
    <property type="match status" value="1"/>
</dbReference>
<dbReference type="SUPFAM" id="SSF50729">
    <property type="entry name" value="PH domain-like"/>
    <property type="match status" value="1"/>
</dbReference>
<reference evidence="3" key="1">
    <citation type="submission" date="2023-01" db="EMBL/GenBank/DDBJ databases">
        <title>Genome assembly of the deep-sea coral Lophelia pertusa.</title>
        <authorList>
            <person name="Herrera S."/>
            <person name="Cordes E."/>
        </authorList>
    </citation>
    <scope>NUCLEOTIDE SEQUENCE</scope>
    <source>
        <strain evidence="3">USNM1676648</strain>
        <tissue evidence="3">Polyp</tissue>
    </source>
</reference>
<feature type="compositionally biased region" description="Pro residues" evidence="1">
    <location>
        <begin position="394"/>
        <end position="403"/>
    </location>
</feature>
<dbReference type="Pfam" id="PF00640">
    <property type="entry name" value="PID"/>
    <property type="match status" value="1"/>
</dbReference>
<evidence type="ECO:0000256" key="1">
    <source>
        <dbReference type="SAM" id="MobiDB-lite"/>
    </source>
</evidence>
<feature type="compositionally biased region" description="Pro residues" evidence="1">
    <location>
        <begin position="415"/>
        <end position="424"/>
    </location>
</feature>
<dbReference type="PROSITE" id="PS01179">
    <property type="entry name" value="PID"/>
    <property type="match status" value="1"/>
</dbReference>
<dbReference type="Proteomes" id="UP001163046">
    <property type="component" value="Unassembled WGS sequence"/>
</dbReference>
<dbReference type="PANTHER" id="PTHR10337">
    <property type="entry name" value="SHC TRANSFORMING PROTEIN"/>
    <property type="match status" value="1"/>
</dbReference>
<dbReference type="InterPro" id="IPR051235">
    <property type="entry name" value="CEP152/SHC-Transforming"/>
</dbReference>
<dbReference type="FunFam" id="2.30.29.30:FF:000377">
    <property type="entry name" value="Shc transforming protein"/>
    <property type="match status" value="1"/>
</dbReference>
<dbReference type="SMART" id="SM00462">
    <property type="entry name" value="PTB"/>
    <property type="match status" value="1"/>
</dbReference>
<dbReference type="AlphaFoldDB" id="A0A9W9YWE7"/>
<dbReference type="PANTHER" id="PTHR10337:SF11">
    <property type="entry name" value="DSHC PROTEIN"/>
    <property type="match status" value="1"/>
</dbReference>
<dbReference type="InterPro" id="IPR006020">
    <property type="entry name" value="PTB/PI_dom"/>
</dbReference>
<dbReference type="InterPro" id="IPR006019">
    <property type="entry name" value="PID_Shc-like"/>
</dbReference>
<dbReference type="GO" id="GO:0030971">
    <property type="term" value="F:receptor tyrosine kinase binding"/>
    <property type="evidence" value="ECO:0007669"/>
    <property type="project" value="TreeGrafter"/>
</dbReference>
<feature type="region of interest" description="Disordered" evidence="1">
    <location>
        <begin position="376"/>
        <end position="449"/>
    </location>
</feature>
<comment type="caution">
    <text evidence="3">The sequence shown here is derived from an EMBL/GenBank/DDBJ whole genome shotgun (WGS) entry which is preliminary data.</text>
</comment>
<sequence>MFGKKKPSDPSAEWTKTGSFVHKPNRGWLHSDNSLMEGGVCYAVKYVGCLQVLTSMRTLPYELRQQCTREAILRCSEAAGYHLGRRKKAAKNIQKLLGEVPGMVNSGCAVNMTVSSLGIKLTSIESGKVIANHDMQGISFASGGEKDCIDMIGYVAKDNVNGRACFVVDCGGGLAYDVINTVGQAFEIRFKMFLQNPPLATEVPERFSETIFEEGEDHTYEMEYEEPKNDGQQAKPHAYEAPLDSRPAGYMTLRTTATDDLGDYDNPNKMSNAHGYDVPKGSLVGYEAPKNQQTDRYMAVTGNYEKPSAARSSTSGSSNGVSQTGSLMFAAGACYENPDGAGFYENPLAAPKAPNRNDSLERHPIDLLDSSLYDNPNFPTTIPEQDNWAKFDEMPPPPPPPMATNPGHHDYLTPRPTPRKPPPYLNHTLRASQRNISRQQSRSSQVHSP</sequence>
<keyword evidence="4" id="KW-1185">Reference proteome</keyword>
<dbReference type="GO" id="GO:0007169">
    <property type="term" value="P:cell surface receptor protein tyrosine kinase signaling pathway"/>
    <property type="evidence" value="ECO:0007669"/>
    <property type="project" value="TreeGrafter"/>
</dbReference>